<dbReference type="Proteomes" id="UP001597112">
    <property type="component" value="Unassembled WGS sequence"/>
</dbReference>
<accession>A0ABW3K694</accession>
<evidence type="ECO:0000313" key="3">
    <source>
        <dbReference type="Proteomes" id="UP001597112"/>
    </source>
</evidence>
<evidence type="ECO:0000313" key="2">
    <source>
        <dbReference type="EMBL" id="MFD1001508.1"/>
    </source>
</evidence>
<keyword evidence="1" id="KW-0732">Signal</keyword>
<comment type="caution">
    <text evidence="2">The sequence shown here is derived from an EMBL/GenBank/DDBJ whole genome shotgun (WGS) entry which is preliminary data.</text>
</comment>
<organism evidence="2 3">
    <name type="scientific">Ohtaekwangia kribbensis</name>
    <dbReference type="NCBI Taxonomy" id="688913"/>
    <lineage>
        <taxon>Bacteria</taxon>
        <taxon>Pseudomonadati</taxon>
        <taxon>Bacteroidota</taxon>
        <taxon>Cytophagia</taxon>
        <taxon>Cytophagales</taxon>
        <taxon>Fulvivirgaceae</taxon>
        <taxon>Ohtaekwangia</taxon>
    </lineage>
</organism>
<feature type="chain" id="PRO_5046322229" evidence="1">
    <location>
        <begin position="25"/>
        <end position="246"/>
    </location>
</feature>
<sequence length="246" mass="28013">MPSTCVYSFCLTLAILSFSTNSFAQVGKSRIIQYDTTARPGKVVLIDGSEITGKIVFNDNDGIVIVHVDDNDTKSFNAKRLTSFQFYASDLGRLRRFYCIEFADEETGIKNIEIFEVLKEFQAFAVLSKIGRLKSVTPANIMGRRQAKSTTDRKDLKMVQTETVYFVNSDGLFKAYLEITIKEKEGDLLDTHGKRSRFIEVDLFGKYTAGHYPTLGKYADQNKLSFKQKEDLIKILEEYERLLSAR</sequence>
<dbReference type="EMBL" id="JBHTKA010000007">
    <property type="protein sequence ID" value="MFD1001508.1"/>
    <property type="molecule type" value="Genomic_DNA"/>
</dbReference>
<evidence type="ECO:0000256" key="1">
    <source>
        <dbReference type="SAM" id="SignalP"/>
    </source>
</evidence>
<protein>
    <submittedName>
        <fullName evidence="2">Uncharacterized protein</fullName>
    </submittedName>
</protein>
<dbReference type="RefSeq" id="WP_377581415.1">
    <property type="nucleotide sequence ID" value="NZ_JBHTKA010000007.1"/>
</dbReference>
<reference evidence="3" key="1">
    <citation type="journal article" date="2019" name="Int. J. Syst. Evol. Microbiol.">
        <title>The Global Catalogue of Microorganisms (GCM) 10K type strain sequencing project: providing services to taxonomists for standard genome sequencing and annotation.</title>
        <authorList>
            <consortium name="The Broad Institute Genomics Platform"/>
            <consortium name="The Broad Institute Genome Sequencing Center for Infectious Disease"/>
            <person name="Wu L."/>
            <person name="Ma J."/>
        </authorList>
    </citation>
    <scope>NUCLEOTIDE SEQUENCE [LARGE SCALE GENOMIC DNA]</scope>
    <source>
        <strain evidence="3">CCUG 58938</strain>
    </source>
</reference>
<proteinExistence type="predicted"/>
<name>A0ABW3K694_9BACT</name>
<keyword evidence="3" id="KW-1185">Reference proteome</keyword>
<feature type="signal peptide" evidence="1">
    <location>
        <begin position="1"/>
        <end position="24"/>
    </location>
</feature>
<gene>
    <name evidence="2" type="ORF">ACFQ21_19420</name>
</gene>